<comment type="similarity">
    <text evidence="3">Belongs to the GST superfamily. Sigma family.</text>
</comment>
<dbReference type="InterPro" id="IPR004045">
    <property type="entry name" value="Glutathione_S-Trfase_N"/>
</dbReference>
<dbReference type="SFLD" id="SFLDS00019">
    <property type="entry name" value="Glutathione_Transferase_(cytos"/>
    <property type="match status" value="1"/>
</dbReference>
<dbReference type="PANTHER" id="PTHR11571:SF256">
    <property type="entry name" value="GST C-TERMINAL DOMAIN-CONTAINING PROTEIN-RELATED"/>
    <property type="match status" value="1"/>
</dbReference>
<dbReference type="Gene3D" id="1.20.1050.10">
    <property type="match status" value="1"/>
</dbReference>
<dbReference type="SUPFAM" id="SSF47616">
    <property type="entry name" value="GST C-terminal domain-like"/>
    <property type="match status" value="1"/>
</dbReference>
<dbReference type="EC" id="2.5.1.18" evidence="1"/>
<dbReference type="FunFam" id="3.40.30.10:FF:000189">
    <property type="entry name" value="Glutathione S-Transferase"/>
    <property type="match status" value="1"/>
</dbReference>
<sequence>MVHYKLIYFNSRGYAETARQLFALAEVEYEDIRFEHQGPEWPKLKPNTPFGQVPLLEVDGKQIPQSLAITRYLANKFGYAGKSDEDKAWADAFADQIKDLIILFGPYHIAKHAGKSADELSAILKDSVRPGLEQFYTIIAKYLKQSKSGFLLDSGITYPDLILAELTTIIDNVDPIDKSKHPELFEHQNKVRSIPQIKKWIEKRPVTEN</sequence>
<name>A0A8S1HKD3_9PELO</name>
<keyword evidence="2" id="KW-0808">Transferase</keyword>
<evidence type="ECO:0000256" key="5">
    <source>
        <dbReference type="ARBA" id="ARBA00078118"/>
    </source>
</evidence>
<comment type="caution">
    <text evidence="8">The sequence shown here is derived from an EMBL/GenBank/DDBJ whole genome shotgun (WGS) entry which is preliminary data.</text>
</comment>
<proteinExistence type="inferred from homology"/>
<dbReference type="EMBL" id="CAJGYM010000060">
    <property type="protein sequence ID" value="CAD6195765.1"/>
    <property type="molecule type" value="Genomic_DNA"/>
</dbReference>
<dbReference type="InterPro" id="IPR036282">
    <property type="entry name" value="Glutathione-S-Trfase_C_sf"/>
</dbReference>
<dbReference type="SUPFAM" id="SSF52833">
    <property type="entry name" value="Thioredoxin-like"/>
    <property type="match status" value="1"/>
</dbReference>
<dbReference type="Proteomes" id="UP000835052">
    <property type="component" value="Unassembled WGS sequence"/>
</dbReference>
<organism evidence="8 9">
    <name type="scientific">Caenorhabditis auriculariae</name>
    <dbReference type="NCBI Taxonomy" id="2777116"/>
    <lineage>
        <taxon>Eukaryota</taxon>
        <taxon>Metazoa</taxon>
        <taxon>Ecdysozoa</taxon>
        <taxon>Nematoda</taxon>
        <taxon>Chromadorea</taxon>
        <taxon>Rhabditida</taxon>
        <taxon>Rhabditina</taxon>
        <taxon>Rhabditomorpha</taxon>
        <taxon>Rhabditoidea</taxon>
        <taxon>Rhabditidae</taxon>
        <taxon>Peloderinae</taxon>
        <taxon>Caenorhabditis</taxon>
    </lineage>
</organism>
<reference evidence="8" key="1">
    <citation type="submission" date="2020-10" db="EMBL/GenBank/DDBJ databases">
        <authorList>
            <person name="Kikuchi T."/>
        </authorList>
    </citation>
    <scope>NUCLEOTIDE SEQUENCE</scope>
    <source>
        <strain evidence="8">NKZ352</strain>
    </source>
</reference>
<dbReference type="Gene3D" id="3.40.30.10">
    <property type="entry name" value="Glutaredoxin"/>
    <property type="match status" value="1"/>
</dbReference>
<comment type="catalytic activity">
    <reaction evidence="4">
        <text>RX + glutathione = an S-substituted glutathione + a halide anion + H(+)</text>
        <dbReference type="Rhea" id="RHEA:16437"/>
        <dbReference type="ChEBI" id="CHEBI:15378"/>
        <dbReference type="ChEBI" id="CHEBI:16042"/>
        <dbReference type="ChEBI" id="CHEBI:17792"/>
        <dbReference type="ChEBI" id="CHEBI:57925"/>
        <dbReference type="ChEBI" id="CHEBI:90779"/>
        <dbReference type="EC" id="2.5.1.18"/>
    </reaction>
</comment>
<evidence type="ECO:0000256" key="4">
    <source>
        <dbReference type="ARBA" id="ARBA00047960"/>
    </source>
</evidence>
<dbReference type="AlphaFoldDB" id="A0A8S1HKD3"/>
<dbReference type="CDD" id="cd03192">
    <property type="entry name" value="GST_C_Sigma_like"/>
    <property type="match status" value="1"/>
</dbReference>
<dbReference type="SFLD" id="SFLDG00363">
    <property type="entry name" value="AMPS_(cytGST):_Alpha-__Mu-__Pi"/>
    <property type="match status" value="1"/>
</dbReference>
<dbReference type="GO" id="GO:0006749">
    <property type="term" value="P:glutathione metabolic process"/>
    <property type="evidence" value="ECO:0007669"/>
    <property type="project" value="TreeGrafter"/>
</dbReference>
<evidence type="ECO:0000313" key="8">
    <source>
        <dbReference type="EMBL" id="CAD6195765.1"/>
    </source>
</evidence>
<dbReference type="FunFam" id="1.20.1050.10:FF:000031">
    <property type="entry name" value="Glutathione S-Transferase"/>
    <property type="match status" value="1"/>
</dbReference>
<dbReference type="PROSITE" id="PS50404">
    <property type="entry name" value="GST_NTER"/>
    <property type="match status" value="1"/>
</dbReference>
<evidence type="ECO:0000256" key="3">
    <source>
        <dbReference type="ARBA" id="ARBA00038317"/>
    </source>
</evidence>
<dbReference type="PANTHER" id="PTHR11571">
    <property type="entry name" value="GLUTATHIONE S-TRANSFERASE"/>
    <property type="match status" value="1"/>
</dbReference>
<evidence type="ECO:0000256" key="1">
    <source>
        <dbReference type="ARBA" id="ARBA00012452"/>
    </source>
</evidence>
<feature type="domain" description="GST N-terminal" evidence="6">
    <location>
        <begin position="2"/>
        <end position="81"/>
    </location>
</feature>
<dbReference type="PROSITE" id="PS50405">
    <property type="entry name" value="GST_CTER"/>
    <property type="match status" value="1"/>
</dbReference>
<evidence type="ECO:0000259" key="7">
    <source>
        <dbReference type="PROSITE" id="PS50405"/>
    </source>
</evidence>
<accession>A0A8S1HKD3</accession>
<dbReference type="InterPro" id="IPR050213">
    <property type="entry name" value="GST_superfamily"/>
</dbReference>
<dbReference type="InterPro" id="IPR040079">
    <property type="entry name" value="Glutathione_S-Trfase"/>
</dbReference>
<feature type="domain" description="GST C-terminal" evidence="7">
    <location>
        <begin position="83"/>
        <end position="209"/>
    </location>
</feature>
<keyword evidence="9" id="KW-1185">Reference proteome</keyword>
<dbReference type="Pfam" id="PF14497">
    <property type="entry name" value="GST_C_3"/>
    <property type="match status" value="1"/>
</dbReference>
<evidence type="ECO:0000259" key="6">
    <source>
        <dbReference type="PROSITE" id="PS50404"/>
    </source>
</evidence>
<dbReference type="GO" id="GO:0004364">
    <property type="term" value="F:glutathione transferase activity"/>
    <property type="evidence" value="ECO:0007669"/>
    <property type="project" value="UniProtKB-EC"/>
</dbReference>
<evidence type="ECO:0000256" key="2">
    <source>
        <dbReference type="ARBA" id="ARBA00022679"/>
    </source>
</evidence>
<dbReference type="InterPro" id="IPR004046">
    <property type="entry name" value="GST_C"/>
</dbReference>
<dbReference type="InterPro" id="IPR036249">
    <property type="entry name" value="Thioredoxin-like_sf"/>
</dbReference>
<dbReference type="OrthoDB" id="414243at2759"/>
<dbReference type="Pfam" id="PF02798">
    <property type="entry name" value="GST_N"/>
    <property type="match status" value="1"/>
</dbReference>
<dbReference type="CDD" id="cd03039">
    <property type="entry name" value="GST_N_Sigma_like"/>
    <property type="match status" value="1"/>
</dbReference>
<dbReference type="InterPro" id="IPR010987">
    <property type="entry name" value="Glutathione-S-Trfase_C-like"/>
</dbReference>
<gene>
    <name evidence="8" type="ORF">CAUJ_LOCUS11684</name>
</gene>
<protein>
    <recommendedName>
        <fullName evidence="1">glutathione transferase</fullName>
        <ecNumber evidence="1">2.5.1.18</ecNumber>
    </recommendedName>
    <alternativeName>
        <fullName evidence="5">GST class-sigma</fullName>
    </alternativeName>
</protein>
<evidence type="ECO:0000313" key="9">
    <source>
        <dbReference type="Proteomes" id="UP000835052"/>
    </source>
</evidence>
<dbReference type="GO" id="GO:0005737">
    <property type="term" value="C:cytoplasm"/>
    <property type="evidence" value="ECO:0007669"/>
    <property type="project" value="UniProtKB-ARBA"/>
</dbReference>
<dbReference type="SFLD" id="SFLDG01205">
    <property type="entry name" value="AMPS.1"/>
    <property type="match status" value="1"/>
</dbReference>